<reference evidence="1" key="1">
    <citation type="submission" date="2023-03" db="EMBL/GenBank/DDBJ databases">
        <title>Complete genome of Cladonia borealis.</title>
        <authorList>
            <person name="Park H."/>
        </authorList>
    </citation>
    <scope>NUCLEOTIDE SEQUENCE</scope>
    <source>
        <strain evidence="1">ANT050790</strain>
    </source>
</reference>
<comment type="caution">
    <text evidence="1">The sequence shown here is derived from an EMBL/GenBank/DDBJ whole genome shotgun (WGS) entry which is preliminary data.</text>
</comment>
<gene>
    <name evidence="1" type="ORF">JMJ35_006222</name>
</gene>
<proteinExistence type="predicted"/>
<keyword evidence="2" id="KW-1185">Reference proteome</keyword>
<accession>A0AA39V4R8</accession>
<name>A0AA39V4R8_9LECA</name>
<sequence length="567" mass="63246">MVDAATLIALIVTVAALLVATGQFTLQLMATADKIRKCDGIVTGGVTKGALRRWHWQQFRFVVYYQAIVFALPPSVYTALGISPAIQLNGDKMPQELWDRAASLRSRRNHMQSCWISFAQDLIMYTRIPPRCMYVRLESGDRIPSDLHMAPIRVDAVTLILLGIAMGMQVDSFAPTKGEIILSGSFGSFTSFKHPALGTLLQYNVPASEILTGIEIARRHGRALYQDGGVWANAVFGRFKDRSYRQVFIKLDELRIRKLFVLKDSGWPERSTHDTIHGAACFMAFAHVDCYLTVPPSVMRPWCAHFAEVIVKAHHLQICAQESIASKTLSLPRDFLHKREQLVERYGCSSPYIPWQSDFMTDRLQVDQLMSYVDAQHVLINEALVDDLKVCTGQPLRRAQQELATGLFLSPHATLASTDSKALRQASDGLDPSSYTSIAASWEVILRADQCMAYVYRSKFGPHPHPTFRNCVDKIIATAISSLSDLGPPSWGRARIHTQQWPDTFSAACEKVLKEEPVPFDGKWASVYACFSILRAAYYTIMMRAAAATGPGLTQDSKIDTALTYMA</sequence>
<evidence type="ECO:0000313" key="1">
    <source>
        <dbReference type="EMBL" id="KAK0511649.1"/>
    </source>
</evidence>
<dbReference type="AlphaFoldDB" id="A0AA39V4R8"/>
<organism evidence="1 2">
    <name type="scientific">Cladonia borealis</name>
    <dbReference type="NCBI Taxonomy" id="184061"/>
    <lineage>
        <taxon>Eukaryota</taxon>
        <taxon>Fungi</taxon>
        <taxon>Dikarya</taxon>
        <taxon>Ascomycota</taxon>
        <taxon>Pezizomycotina</taxon>
        <taxon>Lecanoromycetes</taxon>
        <taxon>OSLEUM clade</taxon>
        <taxon>Lecanoromycetidae</taxon>
        <taxon>Lecanorales</taxon>
        <taxon>Lecanorineae</taxon>
        <taxon>Cladoniaceae</taxon>
        <taxon>Cladonia</taxon>
    </lineage>
</organism>
<evidence type="ECO:0000313" key="2">
    <source>
        <dbReference type="Proteomes" id="UP001166286"/>
    </source>
</evidence>
<protein>
    <submittedName>
        <fullName evidence="1">Uncharacterized protein</fullName>
    </submittedName>
</protein>
<dbReference type="EMBL" id="JAFEKC020000013">
    <property type="protein sequence ID" value="KAK0511649.1"/>
    <property type="molecule type" value="Genomic_DNA"/>
</dbReference>
<dbReference type="Proteomes" id="UP001166286">
    <property type="component" value="Unassembled WGS sequence"/>
</dbReference>